<dbReference type="Pfam" id="PF07686">
    <property type="entry name" value="V-set"/>
    <property type="match status" value="1"/>
</dbReference>
<keyword evidence="9" id="KW-0325">Glycoprotein</keyword>
<keyword evidence="6" id="KW-0472">Membrane</keyword>
<dbReference type="GO" id="GO:0071222">
    <property type="term" value="P:cellular response to lipopolysaccharide"/>
    <property type="evidence" value="ECO:0007669"/>
    <property type="project" value="TreeGrafter"/>
</dbReference>
<dbReference type="Proteomes" id="UP000261340">
    <property type="component" value="Unplaced"/>
</dbReference>
<evidence type="ECO:0000256" key="5">
    <source>
        <dbReference type="ARBA" id="ARBA00022989"/>
    </source>
</evidence>
<evidence type="ECO:0000256" key="2">
    <source>
        <dbReference type="ARBA" id="ARBA00022475"/>
    </source>
</evidence>
<protein>
    <recommendedName>
        <fullName evidence="11">Ig-like domain-containing protein</fullName>
    </recommendedName>
</protein>
<evidence type="ECO:0000313" key="12">
    <source>
        <dbReference type="Ensembl" id="ENSACIP00000010521.1"/>
    </source>
</evidence>
<keyword evidence="2" id="KW-1003">Cell membrane</keyword>
<dbReference type="InterPro" id="IPR013783">
    <property type="entry name" value="Ig-like_fold"/>
</dbReference>
<sequence>LKKENRNTEVSCIFTERCVLPCSYRGTDVVIHWYQVSAGDLRVHSFYYNKDQLADQNQHFRGRTSLFKDQISTGNASLQLTGVEVQDEGRYKCYTIQGNRDSFSDLKVNAPVQKVKIQQAGKQMICSSERLYPQPDLTWTTSSPSNMSLQYETKVQQSEEQLYSISSALHVSDGHNNLDYSCTISTRRNKKRATLSRLCEYFISQGNLTSLSP</sequence>
<dbReference type="GO" id="GO:0042130">
    <property type="term" value="P:negative regulation of T cell proliferation"/>
    <property type="evidence" value="ECO:0007669"/>
    <property type="project" value="TreeGrafter"/>
</dbReference>
<dbReference type="SMART" id="SM00406">
    <property type="entry name" value="IGv"/>
    <property type="match status" value="1"/>
</dbReference>
<dbReference type="GO" id="GO:0031295">
    <property type="term" value="P:T cell costimulation"/>
    <property type="evidence" value="ECO:0007669"/>
    <property type="project" value="TreeGrafter"/>
</dbReference>
<reference evidence="12" key="1">
    <citation type="submission" date="2025-08" db="UniProtKB">
        <authorList>
            <consortium name="Ensembl"/>
        </authorList>
    </citation>
    <scope>IDENTIFICATION</scope>
</reference>
<keyword evidence="13" id="KW-1185">Reference proteome</keyword>
<evidence type="ECO:0000256" key="6">
    <source>
        <dbReference type="ARBA" id="ARBA00023136"/>
    </source>
</evidence>
<dbReference type="SUPFAM" id="SSF48726">
    <property type="entry name" value="Immunoglobulin"/>
    <property type="match status" value="2"/>
</dbReference>
<evidence type="ECO:0000256" key="8">
    <source>
        <dbReference type="ARBA" id="ARBA00023170"/>
    </source>
</evidence>
<dbReference type="InterPro" id="IPR053896">
    <property type="entry name" value="BTN3A2-like_Ig-C"/>
</dbReference>
<evidence type="ECO:0000259" key="11">
    <source>
        <dbReference type="PROSITE" id="PS50835"/>
    </source>
</evidence>
<keyword evidence="4" id="KW-0732">Signal</keyword>
<feature type="domain" description="Ig-like" evidence="11">
    <location>
        <begin position="111"/>
        <end position="196"/>
    </location>
</feature>
<feature type="domain" description="Ig-like" evidence="11">
    <location>
        <begin position="1"/>
        <end position="109"/>
    </location>
</feature>
<keyword evidence="8" id="KW-0675">Receptor</keyword>
<dbReference type="GeneTree" id="ENSGT00940000163670"/>
<dbReference type="AlphaFoldDB" id="A0A3Q0RJ10"/>
<organism evidence="12 13">
    <name type="scientific">Amphilophus citrinellus</name>
    <name type="common">Midas cichlid</name>
    <name type="synonym">Cichlasoma citrinellum</name>
    <dbReference type="NCBI Taxonomy" id="61819"/>
    <lineage>
        <taxon>Eukaryota</taxon>
        <taxon>Metazoa</taxon>
        <taxon>Chordata</taxon>
        <taxon>Craniata</taxon>
        <taxon>Vertebrata</taxon>
        <taxon>Euteleostomi</taxon>
        <taxon>Actinopterygii</taxon>
        <taxon>Neopterygii</taxon>
        <taxon>Teleostei</taxon>
        <taxon>Neoteleostei</taxon>
        <taxon>Acanthomorphata</taxon>
        <taxon>Ovalentaria</taxon>
        <taxon>Cichlomorphae</taxon>
        <taxon>Cichliformes</taxon>
        <taxon>Cichlidae</taxon>
        <taxon>New World cichlids</taxon>
        <taxon>Cichlasomatinae</taxon>
        <taxon>Heroini</taxon>
        <taxon>Amphilophus</taxon>
    </lineage>
</organism>
<dbReference type="GO" id="GO:0006955">
    <property type="term" value="P:immune response"/>
    <property type="evidence" value="ECO:0007669"/>
    <property type="project" value="TreeGrafter"/>
</dbReference>
<dbReference type="FunFam" id="2.60.40.10:FF:000142">
    <property type="entry name" value="V-set domain-containing T-cell activation inhibitor 1"/>
    <property type="match status" value="1"/>
</dbReference>
<dbReference type="OMA" id="FKVITCS"/>
<evidence type="ECO:0000256" key="7">
    <source>
        <dbReference type="ARBA" id="ARBA00023157"/>
    </source>
</evidence>
<evidence type="ECO:0000313" key="13">
    <source>
        <dbReference type="Proteomes" id="UP000261340"/>
    </source>
</evidence>
<dbReference type="GO" id="GO:0009897">
    <property type="term" value="C:external side of plasma membrane"/>
    <property type="evidence" value="ECO:0007669"/>
    <property type="project" value="TreeGrafter"/>
</dbReference>
<name>A0A3Q0RJ10_AMPCI</name>
<keyword evidence="10" id="KW-0393">Immunoglobulin domain</keyword>
<keyword evidence="3" id="KW-0812">Transmembrane</keyword>
<dbReference type="InterPro" id="IPR036179">
    <property type="entry name" value="Ig-like_dom_sf"/>
</dbReference>
<reference evidence="12" key="2">
    <citation type="submission" date="2025-09" db="UniProtKB">
        <authorList>
            <consortium name="Ensembl"/>
        </authorList>
    </citation>
    <scope>IDENTIFICATION</scope>
</reference>
<evidence type="ECO:0000256" key="4">
    <source>
        <dbReference type="ARBA" id="ARBA00022729"/>
    </source>
</evidence>
<evidence type="ECO:0000256" key="1">
    <source>
        <dbReference type="ARBA" id="ARBA00004251"/>
    </source>
</evidence>
<keyword evidence="7" id="KW-1015">Disulfide bond</keyword>
<evidence type="ECO:0000256" key="3">
    <source>
        <dbReference type="ARBA" id="ARBA00022692"/>
    </source>
</evidence>
<dbReference type="GO" id="GO:0042102">
    <property type="term" value="P:positive regulation of T cell proliferation"/>
    <property type="evidence" value="ECO:0007669"/>
    <property type="project" value="TreeGrafter"/>
</dbReference>
<dbReference type="Pfam" id="PF22705">
    <property type="entry name" value="C2-set_3"/>
    <property type="match status" value="1"/>
</dbReference>
<dbReference type="PANTHER" id="PTHR25466">
    <property type="entry name" value="T-LYMPHOCYTE ACTIVATION ANTIGEN"/>
    <property type="match status" value="1"/>
</dbReference>
<keyword evidence="5" id="KW-1133">Transmembrane helix</keyword>
<dbReference type="InterPro" id="IPR007110">
    <property type="entry name" value="Ig-like_dom"/>
</dbReference>
<evidence type="ECO:0000256" key="9">
    <source>
        <dbReference type="ARBA" id="ARBA00023180"/>
    </source>
</evidence>
<dbReference type="PROSITE" id="PS50835">
    <property type="entry name" value="IG_LIKE"/>
    <property type="match status" value="2"/>
</dbReference>
<accession>A0A3Q0RJ10</accession>
<dbReference type="Ensembl" id="ENSACIT00000010823.1">
    <property type="protein sequence ID" value="ENSACIP00000010521.1"/>
    <property type="gene ID" value="ENSACIG00000008240.1"/>
</dbReference>
<comment type="subcellular location">
    <subcellularLocation>
        <location evidence="1">Cell membrane</location>
        <topology evidence="1">Single-pass type I membrane protein</topology>
    </subcellularLocation>
</comment>
<dbReference type="Gene3D" id="2.60.40.10">
    <property type="entry name" value="Immunoglobulins"/>
    <property type="match status" value="2"/>
</dbReference>
<dbReference type="GO" id="GO:0007166">
    <property type="term" value="P:cell surface receptor signaling pathway"/>
    <property type="evidence" value="ECO:0007669"/>
    <property type="project" value="TreeGrafter"/>
</dbReference>
<dbReference type="InterPro" id="IPR051713">
    <property type="entry name" value="T-cell_Activation_Regulation"/>
</dbReference>
<proteinExistence type="predicted"/>
<evidence type="ECO:0000256" key="10">
    <source>
        <dbReference type="ARBA" id="ARBA00023319"/>
    </source>
</evidence>
<dbReference type="InterPro" id="IPR013106">
    <property type="entry name" value="Ig_V-set"/>
</dbReference>
<dbReference type="PANTHER" id="PTHR25466:SF14">
    <property type="entry name" value="BUTYROPHILIN SUBFAMILY 2 MEMBER A2-LIKE-RELATED"/>
    <property type="match status" value="1"/>
</dbReference>